<dbReference type="InterPro" id="IPR003653">
    <property type="entry name" value="Peptidase_C48_C"/>
</dbReference>
<evidence type="ECO:0000256" key="2">
    <source>
        <dbReference type="ARBA" id="ARBA00022670"/>
    </source>
</evidence>
<sequence length="1124" mass="128234">MLYRCSPSAFYNVAKEFSIEQKDAISSIGLGSLLHIQGKIHLRRHIIDFVVEHYSPNSGAVMVDNTTVPISLTDMVLCFGLPVVGSRIVLEGNDDSIRELRDLYEVKGGYIYKGTLEKMLKAGNSGETFQRTFILFALCTLFVPHAKQYVSEKYLYALVEMKTVKKIAWGEFSYSTLVEAICRVKHGKVANVGGFVVFLQHVGPIQEGEKKLLRQQIPRFLSWTEEMFNLREKYLMEPKELVLYLHPTVKEKQLREVKRLLKRLPKDGAENSVKEIIPCHVSTNVDEKTLGDEHPLLVSSEGLPNLASGVRDEHLHHNDMTELLSKALEQISDLQRIVGEQAAWRVEVEKELTRRELHDTQMSFVIEDLRQKIATQDTIIETLREQLAKKENSTQNEFNKRSLQDSIYVSESPLKRSAVHHLISDSKEMNKLGSTVAKRVAINSRVKSRPHKTECYKSYAEELPTHQRMKLRKVISTLARDPTRPSLFLSLTASQKAAVDDAQRCDGIRSMSDIVVCIDETFVYRAAFKTLEPGGLLDDMVIDAYMRILDNQQREWGPPHQKRTYYGSSHLHQFMRKCVMERKFSSGVPVHTNSAGFDIYESDRVFIPVNRSGVHWYLVEVDLLRRKVTILDSMRPRRTEKIALEIRTLLAGLEYVFEGKQLEGGHSYNFRDWDCEYEKSVPQQQNSTDCWIFMIGYIEYWNGQPNSISFSEGDIEAYRDKIAVSLLLSPLNRVPNVHVEPESCPQPLHHLLNLPPQPPSPQAPPPKSPVWHAIPEPYLFDYQVGRMAVFDLQFFQEVSEASFGLTELASRGLQFFITPTGSTYPRLVRLFYQNMSVKDGDPPTLESTIDGHPISVTHASIGHALDYPAARPSSARHMDPNINLELMVNDMCGGRFHNSTCTRRSYLPAKCWFLDTVFACNLYPINHKTERQGPLLEAVYHVYKGAWLDVVEPIFDTIRRVYVEQIQFKNKKAEKRELHFGNLITKLILQCGFEISEDEEEWNELPKYHNRDWTRSMTALTKAPGSSSSSPPTRQAPSAPRTVGAASSAPAPADALSVDRRLADLCDRFDRFQATYTADSRRLTAFLDAYGADEEARLEDRRLLRTMVEAYFEPEPDSPLLPPT</sequence>
<dbReference type="Pfam" id="PF02902">
    <property type="entry name" value="Peptidase_C48"/>
    <property type="match status" value="1"/>
</dbReference>
<evidence type="ECO:0000256" key="1">
    <source>
        <dbReference type="ARBA" id="ARBA00005234"/>
    </source>
</evidence>
<dbReference type="GO" id="GO:0008234">
    <property type="term" value="F:cysteine-type peptidase activity"/>
    <property type="evidence" value="ECO:0007669"/>
    <property type="project" value="InterPro"/>
</dbReference>
<dbReference type="Gene3D" id="3.40.395.10">
    <property type="entry name" value="Adenoviral Proteinase, Chain A"/>
    <property type="match status" value="1"/>
</dbReference>
<organism evidence="7 8">
    <name type="scientific">Tetracentron sinense</name>
    <name type="common">Spur-leaf</name>
    <dbReference type="NCBI Taxonomy" id="13715"/>
    <lineage>
        <taxon>Eukaryota</taxon>
        <taxon>Viridiplantae</taxon>
        <taxon>Streptophyta</taxon>
        <taxon>Embryophyta</taxon>
        <taxon>Tracheophyta</taxon>
        <taxon>Spermatophyta</taxon>
        <taxon>Magnoliopsida</taxon>
        <taxon>Trochodendrales</taxon>
        <taxon>Trochodendraceae</taxon>
        <taxon>Tetracentron</taxon>
    </lineage>
</organism>
<feature type="compositionally biased region" description="Polar residues" evidence="5">
    <location>
        <begin position="1021"/>
        <end position="1036"/>
    </location>
</feature>
<name>A0A835DC96_TETSI</name>
<feature type="domain" description="Ubiquitin-like protease family profile" evidence="6">
    <location>
        <begin position="521"/>
        <end position="701"/>
    </location>
</feature>
<dbReference type="PROSITE" id="PS50600">
    <property type="entry name" value="ULP_PROTEASE"/>
    <property type="match status" value="1"/>
</dbReference>
<evidence type="ECO:0000256" key="5">
    <source>
        <dbReference type="SAM" id="MobiDB-lite"/>
    </source>
</evidence>
<accession>A0A835DC96</accession>
<protein>
    <recommendedName>
        <fullName evidence="6">Ubiquitin-like protease family profile domain-containing protein</fullName>
    </recommendedName>
</protein>
<evidence type="ECO:0000259" key="6">
    <source>
        <dbReference type="PROSITE" id="PS50600"/>
    </source>
</evidence>
<feature type="coiled-coil region" evidence="4">
    <location>
        <begin position="366"/>
        <end position="400"/>
    </location>
</feature>
<comment type="similarity">
    <text evidence="1">Belongs to the peptidase C48 family.</text>
</comment>
<evidence type="ECO:0000256" key="4">
    <source>
        <dbReference type="SAM" id="Coils"/>
    </source>
</evidence>
<dbReference type="EMBL" id="JABCRI010000010">
    <property type="protein sequence ID" value="KAF8398988.1"/>
    <property type="molecule type" value="Genomic_DNA"/>
</dbReference>
<dbReference type="GO" id="GO:0006508">
    <property type="term" value="P:proteolysis"/>
    <property type="evidence" value="ECO:0007669"/>
    <property type="project" value="UniProtKB-KW"/>
</dbReference>
<feature type="region of interest" description="Disordered" evidence="5">
    <location>
        <begin position="748"/>
        <end position="768"/>
    </location>
</feature>
<dbReference type="Proteomes" id="UP000655225">
    <property type="component" value="Unassembled WGS sequence"/>
</dbReference>
<dbReference type="PANTHER" id="PTHR34835">
    <property type="entry name" value="OS07G0283600 PROTEIN-RELATED"/>
    <property type="match status" value="1"/>
</dbReference>
<keyword evidence="8" id="KW-1185">Reference proteome</keyword>
<dbReference type="Pfam" id="PF10536">
    <property type="entry name" value="PMD"/>
    <property type="match status" value="1"/>
</dbReference>
<evidence type="ECO:0000313" key="8">
    <source>
        <dbReference type="Proteomes" id="UP000655225"/>
    </source>
</evidence>
<keyword evidence="3" id="KW-0378">Hydrolase</keyword>
<keyword evidence="4" id="KW-0175">Coiled coil</keyword>
<dbReference type="InterPro" id="IPR038765">
    <property type="entry name" value="Papain-like_cys_pep_sf"/>
</dbReference>
<evidence type="ECO:0000313" key="7">
    <source>
        <dbReference type="EMBL" id="KAF8398988.1"/>
    </source>
</evidence>
<dbReference type="InterPro" id="IPR046796">
    <property type="entry name" value="Transposase_32_dom"/>
</dbReference>
<keyword evidence="2" id="KW-0645">Protease</keyword>
<evidence type="ECO:0000256" key="3">
    <source>
        <dbReference type="ARBA" id="ARBA00022801"/>
    </source>
</evidence>
<feature type="region of interest" description="Disordered" evidence="5">
    <location>
        <begin position="1021"/>
        <end position="1052"/>
    </location>
</feature>
<dbReference type="SUPFAM" id="SSF54001">
    <property type="entry name" value="Cysteine proteinases"/>
    <property type="match status" value="1"/>
</dbReference>
<dbReference type="InterPro" id="IPR019557">
    <property type="entry name" value="AminoTfrase-like_pln_mobile"/>
</dbReference>
<reference evidence="7 8" key="1">
    <citation type="submission" date="2020-04" db="EMBL/GenBank/DDBJ databases">
        <title>Plant Genome Project.</title>
        <authorList>
            <person name="Zhang R.-G."/>
        </authorList>
    </citation>
    <scope>NUCLEOTIDE SEQUENCE [LARGE SCALE GENOMIC DNA]</scope>
    <source>
        <strain evidence="7">YNK0</strain>
        <tissue evidence="7">Leaf</tissue>
    </source>
</reference>
<comment type="caution">
    <text evidence="7">The sequence shown here is derived from an EMBL/GenBank/DDBJ whole genome shotgun (WGS) entry which is preliminary data.</text>
</comment>
<gene>
    <name evidence="7" type="ORF">HHK36_014853</name>
</gene>
<feature type="compositionally biased region" description="Pro residues" evidence="5">
    <location>
        <begin position="755"/>
        <end position="768"/>
    </location>
</feature>
<dbReference type="AlphaFoldDB" id="A0A835DC96"/>
<dbReference type="Pfam" id="PF20167">
    <property type="entry name" value="Transposase_32"/>
    <property type="match status" value="1"/>
</dbReference>
<proteinExistence type="inferred from homology"/>